<feature type="region of interest" description="Disordered" evidence="1">
    <location>
        <begin position="46"/>
        <end position="67"/>
    </location>
</feature>
<evidence type="ECO:0000256" key="1">
    <source>
        <dbReference type="SAM" id="MobiDB-lite"/>
    </source>
</evidence>
<keyword evidence="3" id="KW-1185">Reference proteome</keyword>
<dbReference type="EMBL" id="JAPDFL010000001">
    <property type="protein sequence ID" value="MCW1933497.1"/>
    <property type="molecule type" value="Genomic_DNA"/>
</dbReference>
<protein>
    <submittedName>
        <fullName evidence="2">SlyX family protein</fullName>
    </submittedName>
</protein>
<organism evidence="2 3">
    <name type="scientific">Pararhodobacter zhoushanensis</name>
    <dbReference type="NCBI Taxonomy" id="2479545"/>
    <lineage>
        <taxon>Bacteria</taxon>
        <taxon>Pseudomonadati</taxon>
        <taxon>Pseudomonadota</taxon>
        <taxon>Alphaproteobacteria</taxon>
        <taxon>Rhodobacterales</taxon>
        <taxon>Paracoccaceae</taxon>
        <taxon>Pararhodobacter</taxon>
    </lineage>
</organism>
<sequence length="67" mass="7724">MTNTDALEERIAHLTRAVEDLSDIVRAQGLQLDRMTHRVRMLTEREAERDAADGVQIPLTDQRPPHY</sequence>
<accession>A0ABT3H132</accession>
<reference evidence="2 3" key="1">
    <citation type="submission" date="2022-10" db="EMBL/GenBank/DDBJ databases">
        <title>Pararhodobacter sp. nov., isolated from marine algae.</title>
        <authorList>
            <person name="Choi B.J."/>
            <person name="Kim J.M."/>
            <person name="Lee J.K."/>
            <person name="Choi D.G."/>
            <person name="Jeon C.O."/>
        </authorList>
    </citation>
    <scope>NUCLEOTIDE SEQUENCE [LARGE SCALE GENOMIC DNA]</scope>
    <source>
        <strain evidence="2 3">ZQ420</strain>
    </source>
</reference>
<proteinExistence type="predicted"/>
<gene>
    <name evidence="2" type="ORF">OKW52_14840</name>
</gene>
<dbReference type="Pfam" id="PF04102">
    <property type="entry name" value="SlyX"/>
    <property type="match status" value="1"/>
</dbReference>
<comment type="caution">
    <text evidence="2">The sequence shown here is derived from an EMBL/GenBank/DDBJ whole genome shotgun (WGS) entry which is preliminary data.</text>
</comment>
<evidence type="ECO:0000313" key="2">
    <source>
        <dbReference type="EMBL" id="MCW1933497.1"/>
    </source>
</evidence>
<dbReference type="InterPro" id="IPR007236">
    <property type="entry name" value="SlyX"/>
</dbReference>
<dbReference type="Proteomes" id="UP001208938">
    <property type="component" value="Unassembled WGS sequence"/>
</dbReference>
<name>A0ABT3H132_9RHOB</name>
<evidence type="ECO:0000313" key="3">
    <source>
        <dbReference type="Proteomes" id="UP001208938"/>
    </source>
</evidence>
<dbReference type="RefSeq" id="WP_127107361.1">
    <property type="nucleotide sequence ID" value="NZ_JAPDFL010000001.1"/>
</dbReference>